<gene>
    <name evidence="1" type="ORF">RSSM_03136</name>
</gene>
<protein>
    <submittedName>
        <fullName evidence="1">Uncharacterized protein</fullName>
    </submittedName>
</protein>
<dbReference type="Proteomes" id="UP000011885">
    <property type="component" value="Unassembled WGS sequence"/>
</dbReference>
<comment type="caution">
    <text evidence="1">The sequence shown here is derived from an EMBL/GenBank/DDBJ whole genome shotgun (WGS) entry which is preliminary data.</text>
</comment>
<reference evidence="1 2" key="1">
    <citation type="journal article" date="2013" name="Mar. Genomics">
        <title>Expression of sulfatases in Rhodopirellula baltica and the diversity of sulfatases in the genus Rhodopirellula.</title>
        <authorList>
            <person name="Wegner C.E."/>
            <person name="Richter-Heitmann T."/>
            <person name="Klindworth A."/>
            <person name="Klockow C."/>
            <person name="Richter M."/>
            <person name="Achstetter T."/>
            <person name="Glockner F.O."/>
            <person name="Harder J."/>
        </authorList>
    </citation>
    <scope>NUCLEOTIDE SEQUENCE [LARGE SCALE GENOMIC DNA]</scope>
    <source>
        <strain evidence="1 2">SM41</strain>
    </source>
</reference>
<organism evidence="1 2">
    <name type="scientific">Rhodopirellula sallentina SM41</name>
    <dbReference type="NCBI Taxonomy" id="1263870"/>
    <lineage>
        <taxon>Bacteria</taxon>
        <taxon>Pseudomonadati</taxon>
        <taxon>Planctomycetota</taxon>
        <taxon>Planctomycetia</taxon>
        <taxon>Pirellulales</taxon>
        <taxon>Pirellulaceae</taxon>
        <taxon>Rhodopirellula</taxon>
    </lineage>
</organism>
<dbReference type="PATRIC" id="fig|1263870.3.peg.3326"/>
<evidence type="ECO:0000313" key="1">
    <source>
        <dbReference type="EMBL" id="EMI55431.1"/>
    </source>
</evidence>
<name>M5UC49_9BACT</name>
<evidence type="ECO:0000313" key="2">
    <source>
        <dbReference type="Proteomes" id="UP000011885"/>
    </source>
</evidence>
<dbReference type="EMBL" id="ANOH01000216">
    <property type="protein sequence ID" value="EMI55431.1"/>
    <property type="molecule type" value="Genomic_DNA"/>
</dbReference>
<sequence>MTGFDHGEAIRSRAGTLGRIKQRGLESGKTKVVCYVRESFSN</sequence>
<keyword evidence="2" id="KW-1185">Reference proteome</keyword>
<proteinExistence type="predicted"/>
<dbReference type="AlphaFoldDB" id="M5UC49"/>
<accession>M5UC49</accession>